<accession>A0ABS1F5Z0</accession>
<sequence length="250" mass="27746">MFAILDLFSIERPTLTADEIIAILECSRPQGYRYIRDLCEAGFLVRFSGEYRLGARAIELDYIVRESDPLLRAAEPTMRQVRQQSGCDILLLSMVGDRIITIHHERGTDPTTVTYSRGRLMPLFRGAGSKVIMASLPAAKQKQLFEKYNALEEPSVLGNSWEEVRGSLKDIRRAGYSVSVGELDPENVGISAPIAYDAPAAHAGIVMVLSATRYLTTDKSVIIQMARAAAEQISDAIRFPRDARPLMMVP</sequence>
<evidence type="ECO:0000313" key="5">
    <source>
        <dbReference type="EMBL" id="MBK1838826.1"/>
    </source>
</evidence>
<dbReference type="InterPro" id="IPR036390">
    <property type="entry name" value="WH_DNA-bd_sf"/>
</dbReference>
<dbReference type="InterPro" id="IPR050707">
    <property type="entry name" value="HTH_MetabolicPath_Reg"/>
</dbReference>
<feature type="domain" description="IclR-ED" evidence="4">
    <location>
        <begin position="56"/>
        <end position="239"/>
    </location>
</feature>
<organism evidence="5 6">
    <name type="scientific">Azospirillum endophyticum</name>
    <dbReference type="NCBI Taxonomy" id="2800326"/>
    <lineage>
        <taxon>Bacteria</taxon>
        <taxon>Pseudomonadati</taxon>
        <taxon>Pseudomonadota</taxon>
        <taxon>Alphaproteobacteria</taxon>
        <taxon>Rhodospirillales</taxon>
        <taxon>Azospirillaceae</taxon>
        <taxon>Azospirillum</taxon>
    </lineage>
</organism>
<dbReference type="SMART" id="SM00346">
    <property type="entry name" value="HTH_ICLR"/>
    <property type="match status" value="1"/>
</dbReference>
<evidence type="ECO:0000256" key="3">
    <source>
        <dbReference type="ARBA" id="ARBA00023163"/>
    </source>
</evidence>
<evidence type="ECO:0000259" key="4">
    <source>
        <dbReference type="PROSITE" id="PS51078"/>
    </source>
</evidence>
<dbReference type="Gene3D" id="1.10.10.10">
    <property type="entry name" value="Winged helix-like DNA-binding domain superfamily/Winged helix DNA-binding domain"/>
    <property type="match status" value="1"/>
</dbReference>
<name>A0ABS1F5Z0_9PROT</name>
<reference evidence="6" key="1">
    <citation type="submission" date="2021-01" db="EMBL/GenBank/DDBJ databases">
        <title>Genome public.</title>
        <authorList>
            <person name="Liu C."/>
            <person name="Sun Q."/>
        </authorList>
    </citation>
    <scope>NUCLEOTIDE SEQUENCE [LARGE SCALE GENOMIC DNA]</scope>
    <source>
        <strain evidence="6">YIM B02556</strain>
    </source>
</reference>
<dbReference type="InterPro" id="IPR036388">
    <property type="entry name" value="WH-like_DNA-bd_sf"/>
</dbReference>
<keyword evidence="1" id="KW-0805">Transcription regulation</keyword>
<dbReference type="Gene3D" id="3.30.450.40">
    <property type="match status" value="1"/>
</dbReference>
<proteinExistence type="predicted"/>
<dbReference type="EMBL" id="JAENHM010000046">
    <property type="protein sequence ID" value="MBK1838826.1"/>
    <property type="molecule type" value="Genomic_DNA"/>
</dbReference>
<dbReference type="PROSITE" id="PS51078">
    <property type="entry name" value="ICLR_ED"/>
    <property type="match status" value="1"/>
</dbReference>
<dbReference type="InterPro" id="IPR014757">
    <property type="entry name" value="Tscrpt_reg_IclR_C"/>
</dbReference>
<dbReference type="InterPro" id="IPR029016">
    <property type="entry name" value="GAF-like_dom_sf"/>
</dbReference>
<dbReference type="InterPro" id="IPR005471">
    <property type="entry name" value="Tscrpt_reg_IclR_N"/>
</dbReference>
<dbReference type="SUPFAM" id="SSF55781">
    <property type="entry name" value="GAF domain-like"/>
    <property type="match status" value="1"/>
</dbReference>
<keyword evidence="2" id="KW-0238">DNA-binding</keyword>
<evidence type="ECO:0000256" key="1">
    <source>
        <dbReference type="ARBA" id="ARBA00023015"/>
    </source>
</evidence>
<comment type="caution">
    <text evidence="5">The sequence shown here is derived from an EMBL/GenBank/DDBJ whole genome shotgun (WGS) entry which is preliminary data.</text>
</comment>
<dbReference type="PANTHER" id="PTHR30136:SF24">
    <property type="entry name" value="HTH-TYPE TRANSCRIPTIONAL REPRESSOR ALLR"/>
    <property type="match status" value="1"/>
</dbReference>
<gene>
    <name evidence="5" type="ORF">JHL17_15515</name>
</gene>
<evidence type="ECO:0000256" key="2">
    <source>
        <dbReference type="ARBA" id="ARBA00023125"/>
    </source>
</evidence>
<dbReference type="Proteomes" id="UP000652760">
    <property type="component" value="Unassembled WGS sequence"/>
</dbReference>
<dbReference type="RefSeq" id="WP_200194433.1">
    <property type="nucleotide sequence ID" value="NZ_JAENHM010000046.1"/>
</dbReference>
<dbReference type="SUPFAM" id="SSF46785">
    <property type="entry name" value="Winged helix' DNA-binding domain"/>
    <property type="match status" value="1"/>
</dbReference>
<dbReference type="Pfam" id="PF01614">
    <property type="entry name" value="IclR_C"/>
    <property type="match status" value="1"/>
</dbReference>
<keyword evidence="6" id="KW-1185">Reference proteome</keyword>
<evidence type="ECO:0000313" key="6">
    <source>
        <dbReference type="Proteomes" id="UP000652760"/>
    </source>
</evidence>
<dbReference type="PANTHER" id="PTHR30136">
    <property type="entry name" value="HELIX-TURN-HELIX TRANSCRIPTIONAL REGULATOR, ICLR FAMILY"/>
    <property type="match status" value="1"/>
</dbReference>
<keyword evidence="3" id="KW-0804">Transcription</keyword>
<protein>
    <recommendedName>
        <fullName evidence="4">IclR-ED domain-containing protein</fullName>
    </recommendedName>
</protein>